<sequence length="83" mass="9488">MKLTQVAFITQKTQFNYYHRLTQTASVMVGHGLRICATLSACLLPVSRTETTILTILLSNTTRIHVIRLQISQAFFFCPLLRF</sequence>
<dbReference type="Proteomes" id="UP000215335">
    <property type="component" value="Unassembled WGS sequence"/>
</dbReference>
<reference evidence="1 2" key="1">
    <citation type="journal article" date="2017" name="Curr. Biol.">
        <title>The Evolution of Venom by Co-option of Single-Copy Genes.</title>
        <authorList>
            <person name="Martinson E.O."/>
            <person name="Mrinalini"/>
            <person name="Kelkar Y.D."/>
            <person name="Chang C.H."/>
            <person name="Werren J.H."/>
        </authorList>
    </citation>
    <scope>NUCLEOTIDE SEQUENCE [LARGE SCALE GENOMIC DNA]</scope>
    <source>
        <strain evidence="1 2">Alberta</strain>
        <tissue evidence="1">Whole body</tissue>
    </source>
</reference>
<organism evidence="1 2">
    <name type="scientific">Trichomalopsis sarcophagae</name>
    <dbReference type="NCBI Taxonomy" id="543379"/>
    <lineage>
        <taxon>Eukaryota</taxon>
        <taxon>Metazoa</taxon>
        <taxon>Ecdysozoa</taxon>
        <taxon>Arthropoda</taxon>
        <taxon>Hexapoda</taxon>
        <taxon>Insecta</taxon>
        <taxon>Pterygota</taxon>
        <taxon>Neoptera</taxon>
        <taxon>Endopterygota</taxon>
        <taxon>Hymenoptera</taxon>
        <taxon>Apocrita</taxon>
        <taxon>Proctotrupomorpha</taxon>
        <taxon>Chalcidoidea</taxon>
        <taxon>Pteromalidae</taxon>
        <taxon>Pteromalinae</taxon>
        <taxon>Trichomalopsis</taxon>
    </lineage>
</organism>
<evidence type="ECO:0000313" key="2">
    <source>
        <dbReference type="Proteomes" id="UP000215335"/>
    </source>
</evidence>
<protein>
    <submittedName>
        <fullName evidence="1">Uncharacterized protein</fullName>
    </submittedName>
</protein>
<accession>A0A232FEN0</accession>
<keyword evidence="2" id="KW-1185">Reference proteome</keyword>
<dbReference type="EMBL" id="NNAY01000337">
    <property type="protein sequence ID" value="OXU29112.1"/>
    <property type="molecule type" value="Genomic_DNA"/>
</dbReference>
<evidence type="ECO:0000313" key="1">
    <source>
        <dbReference type="EMBL" id="OXU29112.1"/>
    </source>
</evidence>
<dbReference type="AlphaFoldDB" id="A0A232FEN0"/>
<comment type="caution">
    <text evidence="1">The sequence shown here is derived from an EMBL/GenBank/DDBJ whole genome shotgun (WGS) entry which is preliminary data.</text>
</comment>
<proteinExistence type="predicted"/>
<name>A0A232FEN0_9HYME</name>
<gene>
    <name evidence="1" type="ORF">TSAR_004279</name>
</gene>